<comment type="caution">
    <text evidence="2">The sequence shown here is derived from an EMBL/GenBank/DDBJ whole genome shotgun (WGS) entry which is preliminary data.</text>
</comment>
<organism evidence="2 3">
    <name type="scientific">Araneus ventricosus</name>
    <name type="common">Orbweaver spider</name>
    <name type="synonym">Epeira ventricosa</name>
    <dbReference type="NCBI Taxonomy" id="182803"/>
    <lineage>
        <taxon>Eukaryota</taxon>
        <taxon>Metazoa</taxon>
        <taxon>Ecdysozoa</taxon>
        <taxon>Arthropoda</taxon>
        <taxon>Chelicerata</taxon>
        <taxon>Arachnida</taxon>
        <taxon>Araneae</taxon>
        <taxon>Araneomorphae</taxon>
        <taxon>Entelegynae</taxon>
        <taxon>Araneoidea</taxon>
        <taxon>Araneidae</taxon>
        <taxon>Araneus</taxon>
    </lineage>
</organism>
<dbReference type="InterPro" id="IPR029526">
    <property type="entry name" value="PGBD"/>
</dbReference>
<gene>
    <name evidence="2" type="ORF">AVEN_274491_1</name>
</gene>
<sequence>MSRKYLTQIEIENVMKDLDSENYDDSDSDCEDELENSILEDTNEVDLDISANFDENVESLLSWKDVEGSEEKNVLPFLGKVGLKVDSSNYKNEYDFFKLLFTDEILSVLFEETNRYTSDILNIHGETTDRRKHVPAWKPTDNYEILKFLGLVLLMGHIEKDSLHDYWTVNDLIETPVFHKSYAS</sequence>
<name>A0A4Y2V034_ARAVE</name>
<proteinExistence type="predicted"/>
<reference evidence="2 3" key="1">
    <citation type="journal article" date="2019" name="Sci. Rep.">
        <title>Orb-weaving spider Araneus ventricosus genome elucidates the spidroin gene catalogue.</title>
        <authorList>
            <person name="Kono N."/>
            <person name="Nakamura H."/>
            <person name="Ohtoshi R."/>
            <person name="Moran D.A.P."/>
            <person name="Shinohara A."/>
            <person name="Yoshida Y."/>
            <person name="Fujiwara M."/>
            <person name="Mori M."/>
            <person name="Tomita M."/>
            <person name="Arakawa K."/>
        </authorList>
    </citation>
    <scope>NUCLEOTIDE SEQUENCE [LARGE SCALE GENOMIC DNA]</scope>
</reference>
<evidence type="ECO:0000259" key="1">
    <source>
        <dbReference type="Pfam" id="PF13843"/>
    </source>
</evidence>
<dbReference type="EMBL" id="BGPR01041170">
    <property type="protein sequence ID" value="GBO17406.1"/>
    <property type="molecule type" value="Genomic_DNA"/>
</dbReference>
<dbReference type="AlphaFoldDB" id="A0A4Y2V034"/>
<dbReference type="Pfam" id="PF13843">
    <property type="entry name" value="DDE_Tnp_1_7"/>
    <property type="match status" value="1"/>
</dbReference>
<accession>A0A4Y2V034</accession>
<dbReference type="PANTHER" id="PTHR46599">
    <property type="entry name" value="PIGGYBAC TRANSPOSABLE ELEMENT-DERIVED PROTEIN 4"/>
    <property type="match status" value="1"/>
</dbReference>
<dbReference type="PANTHER" id="PTHR46599:SF3">
    <property type="entry name" value="PIGGYBAC TRANSPOSABLE ELEMENT-DERIVED PROTEIN 4"/>
    <property type="match status" value="1"/>
</dbReference>
<dbReference type="Proteomes" id="UP000499080">
    <property type="component" value="Unassembled WGS sequence"/>
</dbReference>
<feature type="domain" description="PiggyBac transposable element-derived protein" evidence="1">
    <location>
        <begin position="93"/>
        <end position="180"/>
    </location>
</feature>
<evidence type="ECO:0000313" key="2">
    <source>
        <dbReference type="EMBL" id="GBO17406.1"/>
    </source>
</evidence>
<protein>
    <recommendedName>
        <fullName evidence="1">PiggyBac transposable element-derived protein domain-containing protein</fullName>
    </recommendedName>
</protein>
<keyword evidence="3" id="KW-1185">Reference proteome</keyword>
<evidence type="ECO:0000313" key="3">
    <source>
        <dbReference type="Proteomes" id="UP000499080"/>
    </source>
</evidence>
<dbReference type="OrthoDB" id="6430552at2759"/>